<dbReference type="InterPro" id="IPR021326">
    <property type="entry name" value="DUF2931"/>
</dbReference>
<sequence length="249" mass="27764">MAVGNSAMSANKEHHGTRRLAHLRLCSRLPFVDRVSQMRHLVFAVGFLISLSACATGGSVPPPVKLPYPAWYIGFAAPRHMEVWVESVDVLDQRGYVFFNVHAGVAGYTRKPEGWHKGTSGGKPINNVDLPDQLLLRWQSLVEPQAYKISIRIPQWVRDEMIKPEKGFCLWAGEWKEDFRDTITLGMAPGGIVKVWLGGSCLGFKEVGRYQAKIEPLGPNQDGKGLFYRAPNPAAQAWIDQHGIPYGSW</sequence>
<keyword evidence="2" id="KW-1185">Reference proteome</keyword>
<dbReference type="Pfam" id="PF11153">
    <property type="entry name" value="DUF2931"/>
    <property type="match status" value="1"/>
</dbReference>
<evidence type="ECO:0008006" key="3">
    <source>
        <dbReference type="Google" id="ProtNLM"/>
    </source>
</evidence>
<reference evidence="2" key="1">
    <citation type="submission" date="2019-12" db="EMBL/GenBank/DDBJ databases">
        <title>Endophytic bacteria associated with Panax ginseng seedlings.</title>
        <authorList>
            <person name="Park J.M."/>
            <person name="Shin R."/>
            <person name="Jo S.H."/>
        </authorList>
    </citation>
    <scope>NUCLEOTIDE SEQUENCE [LARGE SCALE GENOMIC DNA]</scope>
    <source>
        <strain evidence="2">PgKB30</strain>
    </source>
</reference>
<dbReference type="EMBL" id="CP053746">
    <property type="protein sequence ID" value="QKF53024.1"/>
    <property type="molecule type" value="Genomic_DNA"/>
</dbReference>
<proteinExistence type="predicted"/>
<dbReference type="AlphaFoldDB" id="A0A6M8MD77"/>
<evidence type="ECO:0000313" key="2">
    <source>
        <dbReference type="Proteomes" id="UP000501989"/>
    </source>
</evidence>
<protein>
    <recommendedName>
        <fullName evidence="3">DUF2931 family protein</fullName>
    </recommendedName>
</protein>
<dbReference type="Proteomes" id="UP000501989">
    <property type="component" value="Chromosome"/>
</dbReference>
<dbReference type="KEGG" id="pgg:FX982_04016"/>
<organism evidence="1 2">
    <name type="scientific">Pseudomonas graminis</name>
    <dbReference type="NCBI Taxonomy" id="158627"/>
    <lineage>
        <taxon>Bacteria</taxon>
        <taxon>Pseudomonadati</taxon>
        <taxon>Pseudomonadota</taxon>
        <taxon>Gammaproteobacteria</taxon>
        <taxon>Pseudomonadales</taxon>
        <taxon>Pseudomonadaceae</taxon>
        <taxon>Pseudomonas</taxon>
    </lineage>
</organism>
<evidence type="ECO:0000313" key="1">
    <source>
        <dbReference type="EMBL" id="QKF53024.1"/>
    </source>
</evidence>
<gene>
    <name evidence="1" type="ORF">FX982_04016</name>
</gene>
<name>A0A6M8MD77_9PSED</name>
<accession>A0A6M8MD77</accession>